<dbReference type="EMBL" id="JAJEWP010000001">
    <property type="protein sequence ID" value="MCC2616090.1"/>
    <property type="molecule type" value="Genomic_DNA"/>
</dbReference>
<dbReference type="RefSeq" id="WP_229158742.1">
    <property type="nucleotide sequence ID" value="NZ_JAJEWP010000001.1"/>
</dbReference>
<dbReference type="PANTHER" id="PTHR34861">
    <property type="match status" value="1"/>
</dbReference>
<feature type="chain" id="PRO_5045522586" evidence="1">
    <location>
        <begin position="21"/>
        <end position="329"/>
    </location>
</feature>
<dbReference type="Gene3D" id="3.50.30.50">
    <property type="entry name" value="Putative cyclase"/>
    <property type="match status" value="1"/>
</dbReference>
<evidence type="ECO:0000256" key="1">
    <source>
        <dbReference type="SAM" id="SignalP"/>
    </source>
</evidence>
<evidence type="ECO:0000313" key="2">
    <source>
        <dbReference type="EMBL" id="MCC2616090.1"/>
    </source>
</evidence>
<protein>
    <submittedName>
        <fullName evidence="2">Cyclase family protein</fullName>
    </submittedName>
</protein>
<dbReference type="InterPro" id="IPR037175">
    <property type="entry name" value="KFase_sf"/>
</dbReference>
<reference evidence="2 3" key="1">
    <citation type="submission" date="2021-10" db="EMBL/GenBank/DDBJ databases">
        <title>Draft genome of Aestuariibacter halophilus JC2043.</title>
        <authorList>
            <person name="Emsley S.A."/>
            <person name="Pfannmuller K.M."/>
            <person name="Ushijima B."/>
            <person name="Saw J.H."/>
            <person name="Videau P."/>
        </authorList>
    </citation>
    <scope>NUCLEOTIDE SEQUENCE [LARGE SCALE GENOMIC DNA]</scope>
    <source>
        <strain evidence="2 3">JC2043</strain>
    </source>
</reference>
<accession>A0ABS8G6C3</accession>
<name>A0ABS8G6C3_9ALTE</name>
<organism evidence="2 3">
    <name type="scientific">Fluctibacter halophilus</name>
    <dbReference type="NCBI Taxonomy" id="226011"/>
    <lineage>
        <taxon>Bacteria</taxon>
        <taxon>Pseudomonadati</taxon>
        <taxon>Pseudomonadota</taxon>
        <taxon>Gammaproteobacteria</taxon>
        <taxon>Alteromonadales</taxon>
        <taxon>Alteromonadaceae</taxon>
        <taxon>Fluctibacter</taxon>
    </lineage>
</organism>
<feature type="signal peptide" evidence="1">
    <location>
        <begin position="1"/>
        <end position="20"/>
    </location>
</feature>
<comment type="caution">
    <text evidence="2">The sequence shown here is derived from an EMBL/GenBank/DDBJ whole genome shotgun (WGS) entry which is preliminary data.</text>
</comment>
<sequence>MKLFNPILLGLIVYCSATSATTTPDVGNSPWGKNDELGRLNMMTAEGRATLMANTDWQQVYDLAVDYYVGMPSWQAAGDPHYQFWMTHTPNGAIVDNVLQQGTAVNQHVSYSGSAFSMYTHTGTHIDALSHFGLNGKIYNHFSAVTHLGDKGWQKAGAETLPPIIARGVLVDIPASKSLTQLPDNYRISAEDIKTALAKQNTRVLNGDVVLIRTGRMRQFEQPSVYMNNAPGLGMSAAKYLAEEAGAMVLGADNLSFEAFPAEINGNYVPVHTYLLAQKGIPIIELAYLEELAKDKVYEFAFVAASLKLRGADASPFRPIAVPLTHSGE</sequence>
<dbReference type="Proteomes" id="UP001520878">
    <property type="component" value="Unassembled WGS sequence"/>
</dbReference>
<keyword evidence="1" id="KW-0732">Signal</keyword>
<dbReference type="PANTHER" id="PTHR34861:SF10">
    <property type="entry name" value="CYCLASE"/>
    <property type="match status" value="1"/>
</dbReference>
<dbReference type="SUPFAM" id="SSF102198">
    <property type="entry name" value="Putative cyclase"/>
    <property type="match status" value="1"/>
</dbReference>
<evidence type="ECO:0000313" key="3">
    <source>
        <dbReference type="Proteomes" id="UP001520878"/>
    </source>
</evidence>
<dbReference type="InterPro" id="IPR007325">
    <property type="entry name" value="KFase/CYL"/>
</dbReference>
<dbReference type="Pfam" id="PF04199">
    <property type="entry name" value="Cyclase"/>
    <property type="match status" value="1"/>
</dbReference>
<keyword evidence="3" id="KW-1185">Reference proteome</keyword>
<proteinExistence type="predicted"/>
<gene>
    <name evidence="2" type="ORF">LJ739_07540</name>
</gene>